<protein>
    <submittedName>
        <fullName evidence="4">Histidine triad nucleotide-binding protein</fullName>
    </submittedName>
</protein>
<comment type="caution">
    <text evidence="4">The sequence shown here is derived from an EMBL/GenBank/DDBJ whole genome shotgun (WGS) entry which is preliminary data.</text>
</comment>
<dbReference type="InterPro" id="IPR011146">
    <property type="entry name" value="HIT-like"/>
</dbReference>
<dbReference type="GO" id="GO:0003824">
    <property type="term" value="F:catalytic activity"/>
    <property type="evidence" value="ECO:0007669"/>
    <property type="project" value="InterPro"/>
</dbReference>
<dbReference type="Gene3D" id="3.30.428.10">
    <property type="entry name" value="HIT-like"/>
    <property type="match status" value="1"/>
</dbReference>
<accession>A0A2M6SZV5</accession>
<organism evidence="4 5">
    <name type="scientific">Candidatus Nealsonbacteria bacterium CG08_land_8_20_14_0_20_43_11</name>
    <dbReference type="NCBI Taxonomy" id="1974706"/>
    <lineage>
        <taxon>Bacteria</taxon>
        <taxon>Candidatus Nealsoniibacteriota</taxon>
    </lineage>
</organism>
<dbReference type="InterPro" id="IPR036265">
    <property type="entry name" value="HIT-like_sf"/>
</dbReference>
<dbReference type="Proteomes" id="UP000229390">
    <property type="component" value="Unassembled WGS sequence"/>
</dbReference>
<evidence type="ECO:0000313" key="5">
    <source>
        <dbReference type="Proteomes" id="UP000229390"/>
    </source>
</evidence>
<evidence type="ECO:0000256" key="1">
    <source>
        <dbReference type="PIRSR" id="PIRSR601310-1"/>
    </source>
</evidence>
<dbReference type="AlphaFoldDB" id="A0A2M6SZV5"/>
<evidence type="ECO:0000259" key="3">
    <source>
        <dbReference type="PROSITE" id="PS51084"/>
    </source>
</evidence>
<dbReference type="PANTHER" id="PTHR23089">
    <property type="entry name" value="HISTIDINE TRIAD HIT PROTEIN"/>
    <property type="match status" value="1"/>
</dbReference>
<sequence length="113" mass="12740">MGECVFCKIANKELPAKIVFENENVLGFENIEPEAPVHLLFIPKNHLEWKDNLTGGNEAILSEMVVSAKKVAAEKKIDYAYKLIFNVGRTGHISHIHLHLLGGWQKEIPTHNI</sequence>
<dbReference type="PROSITE" id="PS51084">
    <property type="entry name" value="HIT_2"/>
    <property type="match status" value="1"/>
</dbReference>
<evidence type="ECO:0000313" key="4">
    <source>
        <dbReference type="EMBL" id="PIS38619.1"/>
    </source>
</evidence>
<name>A0A2M6SZV5_9BACT</name>
<feature type="short sequence motif" description="Histidine triad motif" evidence="2">
    <location>
        <begin position="95"/>
        <end position="99"/>
    </location>
</feature>
<dbReference type="EMBL" id="PEYE01000044">
    <property type="protein sequence ID" value="PIS38619.1"/>
    <property type="molecule type" value="Genomic_DNA"/>
</dbReference>
<proteinExistence type="predicted"/>
<reference evidence="5" key="1">
    <citation type="submission" date="2017-09" db="EMBL/GenBank/DDBJ databases">
        <title>Depth-based differentiation of microbial function through sediment-hosted aquifers and enrichment of novel symbionts in the deep terrestrial subsurface.</title>
        <authorList>
            <person name="Probst A.J."/>
            <person name="Ladd B."/>
            <person name="Jarett J.K."/>
            <person name="Geller-Mcgrath D.E."/>
            <person name="Sieber C.M.K."/>
            <person name="Emerson J.B."/>
            <person name="Anantharaman K."/>
            <person name="Thomas B.C."/>
            <person name="Malmstrom R."/>
            <person name="Stieglmeier M."/>
            <person name="Klingl A."/>
            <person name="Woyke T."/>
            <person name="Ryan C.M."/>
            <person name="Banfield J.F."/>
        </authorList>
    </citation>
    <scope>NUCLEOTIDE SEQUENCE [LARGE SCALE GENOMIC DNA]</scope>
</reference>
<feature type="domain" description="HIT" evidence="3">
    <location>
        <begin position="5"/>
        <end position="110"/>
    </location>
</feature>
<gene>
    <name evidence="4" type="ORF">COT34_02690</name>
</gene>
<dbReference type="InterPro" id="IPR001310">
    <property type="entry name" value="Histidine_triad_HIT"/>
</dbReference>
<dbReference type="SUPFAM" id="SSF54197">
    <property type="entry name" value="HIT-like"/>
    <property type="match status" value="1"/>
</dbReference>
<dbReference type="Pfam" id="PF11969">
    <property type="entry name" value="DcpS_C"/>
    <property type="match status" value="1"/>
</dbReference>
<dbReference type="PRINTS" id="PR00332">
    <property type="entry name" value="HISTRIAD"/>
</dbReference>
<evidence type="ECO:0000256" key="2">
    <source>
        <dbReference type="PROSITE-ProRule" id="PRU00464"/>
    </source>
</evidence>
<feature type="active site" description="Tele-AMP-histidine intermediate" evidence="1">
    <location>
        <position position="99"/>
    </location>
</feature>